<reference evidence="1" key="1">
    <citation type="submission" date="2020-10" db="EMBL/GenBank/DDBJ databases">
        <authorList>
            <person name="Roach M.J.R."/>
        </authorList>
    </citation>
    <scope>NUCLEOTIDE SEQUENCE</scope>
    <source>
        <strain evidence="1">CBS 1945</strain>
    </source>
</reference>
<dbReference type="EMBL" id="CP064815">
    <property type="protein sequence ID" value="QPG76585.1"/>
    <property type="molecule type" value="Genomic_DNA"/>
</dbReference>
<accession>A0A875S8S1</accession>
<name>A0A875S8S1_EENNA</name>
<dbReference type="GO" id="GO:0006506">
    <property type="term" value="P:GPI anchor biosynthetic process"/>
    <property type="evidence" value="ECO:0007669"/>
    <property type="project" value="UniProtKB-UniPathway"/>
</dbReference>
<dbReference type="InterPro" id="IPR019540">
    <property type="entry name" value="PtdIno-glycan_biosynth_class_S"/>
</dbReference>
<keyword evidence="2" id="KW-1185">Reference proteome</keyword>
<dbReference type="Pfam" id="PF10510">
    <property type="entry name" value="PIG-S"/>
    <property type="match status" value="1"/>
</dbReference>
<dbReference type="UniPathway" id="UPA00196"/>
<dbReference type="Proteomes" id="UP000662931">
    <property type="component" value="Chromosome 4"/>
</dbReference>
<evidence type="ECO:0000313" key="1">
    <source>
        <dbReference type="EMBL" id="QPG76585.1"/>
    </source>
</evidence>
<dbReference type="GO" id="GO:0042765">
    <property type="term" value="C:GPI-anchor transamidase complex"/>
    <property type="evidence" value="ECO:0007669"/>
    <property type="project" value="InterPro"/>
</dbReference>
<dbReference type="AlphaFoldDB" id="A0A875S8S1"/>
<sequence>MIVPLSVKLFNYYIQTRYLSPKVLRHFIETPVRDVSIKVPSHYECPNFRFPDIVKAIEIQLEGRLRTKEQVTLRFGLEFQQGAQEEFDEDLYNNNSLFVRMLLSDQDAIYVDGARNYAELYYTLQSVESNDLPFFATQLLTEYCFREELIHYSEDSFIKVLYDNDTNFSFIHADFVENDQIRRLMNDFPVNITLKFALLGCGLFEWDIDDAMVEIMPYMNELSNLFHFEVQTECIELSSKPDSEEYVDEKFPKTLTDLPGLAKFYKDSLNDDSNTIHLVLYPFALAGDSIINKTVDLKEIYSPTENTFLKLQDWGSIYFSHSPKIDSSHFTADKLHDCMWSFTEATMDFLNFPNDNMAPILRMEMFERIITINYLFYYSDLLFTVEKWIDENSSTYINGKLVDAVIKTLELRGSVLDDLSNGRAKESVKHCQKMIRILTSALSDLGIFEKSKEVLSEYVSQVSAQKKA</sequence>
<dbReference type="GeneID" id="62197376"/>
<protein>
    <submittedName>
        <fullName evidence="1">Uncharacterized protein</fullName>
    </submittedName>
</protein>
<evidence type="ECO:0000313" key="2">
    <source>
        <dbReference type="Proteomes" id="UP000662931"/>
    </source>
</evidence>
<dbReference type="OrthoDB" id="28748at2759"/>
<organism evidence="1 2">
    <name type="scientific">Eeniella nana</name>
    <name type="common">Yeast</name>
    <name type="synonym">Brettanomyces nanus</name>
    <dbReference type="NCBI Taxonomy" id="13502"/>
    <lineage>
        <taxon>Eukaryota</taxon>
        <taxon>Fungi</taxon>
        <taxon>Dikarya</taxon>
        <taxon>Ascomycota</taxon>
        <taxon>Saccharomycotina</taxon>
        <taxon>Pichiomycetes</taxon>
        <taxon>Pichiales</taxon>
        <taxon>Pichiaceae</taxon>
        <taxon>Brettanomyces</taxon>
    </lineage>
</organism>
<dbReference type="GO" id="GO:0016255">
    <property type="term" value="P:attachment of GPI anchor to protein"/>
    <property type="evidence" value="ECO:0007669"/>
    <property type="project" value="InterPro"/>
</dbReference>
<gene>
    <name evidence="1" type="ORF">FOA43_003976</name>
</gene>
<dbReference type="RefSeq" id="XP_038780150.1">
    <property type="nucleotide sequence ID" value="XM_038924222.1"/>
</dbReference>
<proteinExistence type="predicted"/>
<dbReference type="KEGG" id="bnn:FOA43_003976"/>